<comment type="similarity">
    <text evidence="1 4">Belongs to the glycosyl hydrolase 26 family.</text>
</comment>
<dbReference type="PROSITE" id="PS51764">
    <property type="entry name" value="GH26"/>
    <property type="match status" value="1"/>
</dbReference>
<feature type="chain" id="PRO_5037264919" evidence="5">
    <location>
        <begin position="22"/>
        <end position="384"/>
    </location>
</feature>
<evidence type="ECO:0000313" key="7">
    <source>
        <dbReference type="EMBL" id="MBD5779956.1"/>
    </source>
</evidence>
<proteinExistence type="inferred from homology"/>
<reference evidence="7" key="1">
    <citation type="submission" date="2020-09" db="EMBL/GenBank/DDBJ databases">
        <title>Pelagicoccus enzymogenes sp. nov. with an EPS production, isolated from marine sediment.</title>
        <authorList>
            <person name="Feng X."/>
        </authorList>
    </citation>
    <scope>NUCLEOTIDE SEQUENCE</scope>
    <source>
        <strain evidence="7">NFK12</strain>
    </source>
</reference>
<dbReference type="Proteomes" id="UP000622317">
    <property type="component" value="Unassembled WGS sequence"/>
</dbReference>
<keyword evidence="3 4" id="KW-0326">Glycosidase</keyword>
<sequence length="384" mass="43963">MNLPRLTFLALLPLLACTACAQDSKAPQAVDPSVSPETANLLANLHYLAWETDKIMFGQEFPLSYQREMKGINDPTTSDLKDVVGDHPGVHGSDFHYLIDKEPHERMAHTLAALTAYESGAVVTFDYHWMGKYGYSHSWHERDAEILYNVVNGDDSEGDVTWFYQELDEVLRIVNEELRFPIVFRPFHEMNGNWFWWGSRLKGGPETYRKAFQILVAYMSERSDHLLFCWSPDKAFPLEYYPGDDYVDVIGFDGYGQGNPAVHWFSVADMVANLEKAVDFAAARGKVAAFTETGYGTTKDIDYHSVQPDWWNESVLHPILESEKARHIAWILTWINSDWSGPYVPYANSPDASQAAFREFYEHPSTLFEKEVSRLKMYAPRDSQ</sequence>
<dbReference type="Gene3D" id="3.20.20.80">
    <property type="entry name" value="Glycosidases"/>
    <property type="match status" value="1"/>
</dbReference>
<evidence type="ECO:0000259" key="6">
    <source>
        <dbReference type="PROSITE" id="PS51764"/>
    </source>
</evidence>
<evidence type="ECO:0000256" key="2">
    <source>
        <dbReference type="ARBA" id="ARBA00022801"/>
    </source>
</evidence>
<dbReference type="GO" id="GO:0016985">
    <property type="term" value="F:mannan endo-1,4-beta-mannosidase activity"/>
    <property type="evidence" value="ECO:0007669"/>
    <property type="project" value="InterPro"/>
</dbReference>
<dbReference type="SUPFAM" id="SSF51445">
    <property type="entry name" value="(Trans)glycosidases"/>
    <property type="match status" value="1"/>
</dbReference>
<dbReference type="InterPro" id="IPR017853">
    <property type="entry name" value="GH"/>
</dbReference>
<keyword evidence="2 4" id="KW-0378">Hydrolase</keyword>
<dbReference type="PANTHER" id="PTHR40079">
    <property type="entry name" value="MANNAN ENDO-1,4-BETA-MANNOSIDASE E-RELATED"/>
    <property type="match status" value="1"/>
</dbReference>
<name>A0A927IH94_9BACT</name>
<protein>
    <submittedName>
        <fullName evidence="7">Glycosyl hydrolase family 26</fullName>
    </submittedName>
</protein>
<feature type="signal peptide" evidence="5">
    <location>
        <begin position="1"/>
        <end position="21"/>
    </location>
</feature>
<evidence type="ECO:0000256" key="1">
    <source>
        <dbReference type="ARBA" id="ARBA00007754"/>
    </source>
</evidence>
<feature type="domain" description="GH26" evidence="6">
    <location>
        <begin position="36"/>
        <end position="370"/>
    </location>
</feature>
<comment type="caution">
    <text evidence="7">The sequence shown here is derived from an EMBL/GenBank/DDBJ whole genome shotgun (WGS) entry which is preliminary data.</text>
</comment>
<dbReference type="InterPro" id="IPR000805">
    <property type="entry name" value="Glyco_hydro_26"/>
</dbReference>
<feature type="active site" description="Nucleophile" evidence="4">
    <location>
        <position position="292"/>
    </location>
</feature>
<gene>
    <name evidence="7" type="ORF">IEN85_10695</name>
</gene>
<dbReference type="EMBL" id="JACYFG010000024">
    <property type="protein sequence ID" value="MBD5779956.1"/>
    <property type="molecule type" value="Genomic_DNA"/>
</dbReference>
<evidence type="ECO:0000256" key="3">
    <source>
        <dbReference type="ARBA" id="ARBA00023295"/>
    </source>
</evidence>
<dbReference type="Pfam" id="PF02156">
    <property type="entry name" value="Glyco_hydro_26"/>
    <property type="match status" value="1"/>
</dbReference>
<feature type="active site" description="Proton donor" evidence="4">
    <location>
        <position position="189"/>
    </location>
</feature>
<dbReference type="PANTHER" id="PTHR40079:SF4">
    <property type="entry name" value="GH26 DOMAIN-CONTAINING PROTEIN-RELATED"/>
    <property type="match status" value="1"/>
</dbReference>
<keyword evidence="5" id="KW-0732">Signal</keyword>
<evidence type="ECO:0000256" key="4">
    <source>
        <dbReference type="PROSITE-ProRule" id="PRU01100"/>
    </source>
</evidence>
<keyword evidence="8" id="KW-1185">Reference proteome</keyword>
<dbReference type="PRINTS" id="PR00739">
    <property type="entry name" value="GLHYDRLASE26"/>
</dbReference>
<dbReference type="AlphaFoldDB" id="A0A927IH94"/>
<dbReference type="GO" id="GO:0006080">
    <property type="term" value="P:substituted mannan metabolic process"/>
    <property type="evidence" value="ECO:0007669"/>
    <property type="project" value="InterPro"/>
</dbReference>
<organism evidence="7 8">
    <name type="scientific">Pelagicoccus enzymogenes</name>
    <dbReference type="NCBI Taxonomy" id="2773457"/>
    <lineage>
        <taxon>Bacteria</taxon>
        <taxon>Pseudomonadati</taxon>
        <taxon>Verrucomicrobiota</taxon>
        <taxon>Opitutia</taxon>
        <taxon>Puniceicoccales</taxon>
        <taxon>Pelagicoccaceae</taxon>
        <taxon>Pelagicoccus</taxon>
    </lineage>
</organism>
<dbReference type="RefSeq" id="WP_191617087.1">
    <property type="nucleotide sequence ID" value="NZ_JACYFG010000024.1"/>
</dbReference>
<dbReference type="InterPro" id="IPR022790">
    <property type="entry name" value="GH26_dom"/>
</dbReference>
<evidence type="ECO:0000256" key="5">
    <source>
        <dbReference type="SAM" id="SignalP"/>
    </source>
</evidence>
<evidence type="ECO:0000313" key="8">
    <source>
        <dbReference type="Proteomes" id="UP000622317"/>
    </source>
</evidence>
<accession>A0A927IH94</accession>